<feature type="domain" description="2EXR" evidence="1">
    <location>
        <begin position="120"/>
        <end position="251"/>
    </location>
</feature>
<evidence type="ECO:0000313" key="2">
    <source>
        <dbReference type="EMBL" id="PMD48918.1"/>
    </source>
</evidence>
<dbReference type="PANTHER" id="PTHR35910">
    <property type="entry name" value="2EXR DOMAIN-CONTAINING PROTEIN"/>
    <property type="match status" value="1"/>
</dbReference>
<dbReference type="InterPro" id="IPR045518">
    <property type="entry name" value="2EXR"/>
</dbReference>
<dbReference type="Pfam" id="PF20150">
    <property type="entry name" value="2EXR"/>
    <property type="match status" value="1"/>
</dbReference>
<dbReference type="PANTHER" id="PTHR35910:SF6">
    <property type="entry name" value="2EXR DOMAIN-CONTAINING PROTEIN"/>
    <property type="match status" value="1"/>
</dbReference>
<keyword evidence="3" id="KW-1185">Reference proteome</keyword>
<reference evidence="2 3" key="1">
    <citation type="submission" date="2016-04" db="EMBL/GenBank/DDBJ databases">
        <title>A degradative enzymes factory behind the ericoid mycorrhizal symbiosis.</title>
        <authorList>
            <consortium name="DOE Joint Genome Institute"/>
            <person name="Martino E."/>
            <person name="Morin E."/>
            <person name="Grelet G."/>
            <person name="Kuo A."/>
            <person name="Kohler A."/>
            <person name="Daghino S."/>
            <person name="Barry K."/>
            <person name="Choi C."/>
            <person name="Cichocki N."/>
            <person name="Clum A."/>
            <person name="Copeland A."/>
            <person name="Hainaut M."/>
            <person name="Haridas S."/>
            <person name="Labutti K."/>
            <person name="Lindquist E."/>
            <person name="Lipzen A."/>
            <person name="Khouja H.-R."/>
            <person name="Murat C."/>
            <person name="Ohm R."/>
            <person name="Olson A."/>
            <person name="Spatafora J."/>
            <person name="Veneault-Fourrey C."/>
            <person name="Henrissat B."/>
            <person name="Grigoriev I."/>
            <person name="Martin F."/>
            <person name="Perotto S."/>
        </authorList>
    </citation>
    <scope>NUCLEOTIDE SEQUENCE [LARGE SCALE GENOMIC DNA]</scope>
    <source>
        <strain evidence="2 3">F</strain>
    </source>
</reference>
<accession>A0A2J6SDS9</accession>
<evidence type="ECO:0000259" key="1">
    <source>
        <dbReference type="Pfam" id="PF20150"/>
    </source>
</evidence>
<dbReference type="OrthoDB" id="3540592at2759"/>
<name>A0A2J6SDS9_HYAVF</name>
<evidence type="ECO:0000313" key="3">
    <source>
        <dbReference type="Proteomes" id="UP000235786"/>
    </source>
</evidence>
<gene>
    <name evidence="2" type="ORF">L207DRAFT_575563</name>
</gene>
<organism evidence="2 3">
    <name type="scientific">Hyaloscypha variabilis (strain UAMH 11265 / GT02V1 / F)</name>
    <name type="common">Meliniomyces variabilis</name>
    <dbReference type="NCBI Taxonomy" id="1149755"/>
    <lineage>
        <taxon>Eukaryota</taxon>
        <taxon>Fungi</taxon>
        <taxon>Dikarya</taxon>
        <taxon>Ascomycota</taxon>
        <taxon>Pezizomycotina</taxon>
        <taxon>Leotiomycetes</taxon>
        <taxon>Helotiales</taxon>
        <taxon>Hyaloscyphaceae</taxon>
        <taxon>Hyaloscypha</taxon>
        <taxon>Hyaloscypha variabilis</taxon>
    </lineage>
</organism>
<dbReference type="EMBL" id="KZ613937">
    <property type="protein sequence ID" value="PMD48918.1"/>
    <property type="molecule type" value="Genomic_DNA"/>
</dbReference>
<sequence>MASSESSNTANSSERCPVIDSWKSWKEIGEAQLQASQRNNLANLPTIMTPLEQYKAFDSQGELVQYRFPSYNHEDWIVTRKPMLYSSDGVCVENESWNIHDREIFHEISWINAEKETRNFHLFSSLPVEVRRQIWKFALPRPRVLKLSLDRKDSSNTRTGRPFITRLDYSIRQLVTNRSLALDFRNISRTMKITCQESRQVFLENYRSIPLRGASIASLWDEGADSELSDIGNIPEVKYKSLYFDRNRDTLALRYPDLEQLNTCNAWLDLAALKNVAISHLDNKSTVRGTKAILNEWPHIRRLDIIFGDLTTPDRGHCPTDICRLIEIQDHDSLDFISDSCYSSSCRHVGQRKRKLIDQRNEIMSKLRSIDLDLVDRDVDFEFCLVGTIQGDGYTVRDPTPTPIYLVPRQPRVFGVSYYTVPLPEYYDTHERRNRMMIFELGCQAACLHDGTMLQVLGGDVMRTLFGESD</sequence>
<dbReference type="AlphaFoldDB" id="A0A2J6SDS9"/>
<protein>
    <recommendedName>
        <fullName evidence="1">2EXR domain-containing protein</fullName>
    </recommendedName>
</protein>
<proteinExistence type="predicted"/>
<dbReference type="Proteomes" id="UP000235786">
    <property type="component" value="Unassembled WGS sequence"/>
</dbReference>